<dbReference type="InterPro" id="IPR020864">
    <property type="entry name" value="MACPF"/>
</dbReference>
<feature type="domain" description="MABP" evidence="2">
    <location>
        <begin position="337"/>
        <end position="483"/>
    </location>
</feature>
<evidence type="ECO:0000313" key="4">
    <source>
        <dbReference type="Proteomes" id="UP000809431"/>
    </source>
</evidence>
<sequence length="483" mass="52722">MQNVDLPKARVNFSANHSLQLLRLQAGLDEAVLPGVEAIGLGYNPFLGYATVNSGTVQLFDWANTKMKKVSFNPGFVVPEIVDVQQNDSASYTNVTGSTIAEYQKNLATSVAIEGRYNFFSGSLSTDYEENSLRNAESEFSRIQQSINLWSLRLPSVKALRDLMLPYLRAQLDQLDVKNPGAISRYFDTVGSHFLTGIVMGGRAVLASSTNKLKVKRDYSVSVVAKASYEGLTGQLSAEAKAKYGESISSFTQYSNTHQEVLGGDGTKAQAVFSGKEGYQAWVDSVGTSPDFVDFVPTIPMLEIWSLCETDEQANAMKLHYEQVWAPAQSAKYQLKPNYIDQLVVISGGNSSIEPPAGYSKIPYDLNTGAGGDFIYLCYHEQAWDAGNPRKAVTAIKIIYNREPTPDGYIKLPQDLNKGAGGDDVYLCYKPDDYNISSAINKVSVIGGNNADINAPYGYEKIPGDLNKGAGGEFIYVCTFVSK</sequence>
<feature type="domain" description="MACPF" evidence="1">
    <location>
        <begin position="22"/>
        <end position="336"/>
    </location>
</feature>
<dbReference type="PROSITE" id="PS51498">
    <property type="entry name" value="MABP"/>
    <property type="match status" value="1"/>
</dbReference>
<dbReference type="Gene3D" id="2.100.10.50">
    <property type="match status" value="1"/>
</dbReference>
<keyword evidence="4" id="KW-1185">Reference proteome</keyword>
<dbReference type="RefSeq" id="WP_203539167.1">
    <property type="nucleotide sequence ID" value="NZ_JAESND010000007.1"/>
</dbReference>
<evidence type="ECO:0000259" key="2">
    <source>
        <dbReference type="PROSITE" id="PS51498"/>
    </source>
</evidence>
<dbReference type="Pfam" id="PF22356">
    <property type="entry name" value="MACPF_b-prism"/>
    <property type="match status" value="1"/>
</dbReference>
<dbReference type="InterPro" id="IPR023341">
    <property type="entry name" value="MABP"/>
</dbReference>
<evidence type="ECO:0000259" key="1">
    <source>
        <dbReference type="PROSITE" id="PS51412"/>
    </source>
</evidence>
<gene>
    <name evidence="3" type="ORF">JMJ54_13955</name>
</gene>
<evidence type="ECO:0000313" key="3">
    <source>
        <dbReference type="EMBL" id="MBM3116934.1"/>
    </source>
</evidence>
<proteinExistence type="predicted"/>
<name>A0ABS2BMT7_9NEIS</name>
<dbReference type="Proteomes" id="UP000809431">
    <property type="component" value="Unassembled WGS sequence"/>
</dbReference>
<dbReference type="Pfam" id="PF01823">
    <property type="entry name" value="MACPF"/>
    <property type="match status" value="1"/>
</dbReference>
<evidence type="ECO:0008006" key="5">
    <source>
        <dbReference type="Google" id="ProtNLM"/>
    </source>
</evidence>
<dbReference type="EMBL" id="JAESND010000007">
    <property type="protein sequence ID" value="MBM3116934.1"/>
    <property type="molecule type" value="Genomic_DNA"/>
</dbReference>
<organism evidence="3 4">
    <name type="scientific">Jeongeupia naejangsanensis</name>
    <dbReference type="NCBI Taxonomy" id="613195"/>
    <lineage>
        <taxon>Bacteria</taxon>
        <taxon>Pseudomonadati</taxon>
        <taxon>Pseudomonadota</taxon>
        <taxon>Betaproteobacteria</taxon>
        <taxon>Neisseriales</taxon>
        <taxon>Chitinibacteraceae</taxon>
        <taxon>Jeongeupia</taxon>
    </lineage>
</organism>
<dbReference type="PROSITE" id="PS51412">
    <property type="entry name" value="MACPF_2"/>
    <property type="match status" value="1"/>
</dbReference>
<reference evidence="3 4" key="1">
    <citation type="submission" date="2021-01" db="EMBL/GenBank/DDBJ databases">
        <title>Draft Genome Sequence and Polyhydroxyalkanoate Biosynthetic Potential of Jeongeupia naejangsanensis Type Strain DSM 24253.</title>
        <authorList>
            <person name="Turrini P."/>
            <person name="Artuso I."/>
            <person name="Lugli G.A."/>
            <person name="Frangipani E."/>
            <person name="Ventura M."/>
            <person name="Visca P."/>
        </authorList>
    </citation>
    <scope>NUCLEOTIDE SEQUENCE [LARGE SCALE GENOMIC DNA]</scope>
    <source>
        <strain evidence="3 4">DSM 24253</strain>
    </source>
</reference>
<comment type="caution">
    <text evidence="3">The sequence shown here is derived from an EMBL/GenBank/DDBJ whole genome shotgun (WGS) entry which is preliminary data.</text>
</comment>
<accession>A0ABS2BMT7</accession>
<protein>
    <recommendedName>
        <fullName evidence="5">MACPF domain-containing protein</fullName>
    </recommendedName>
</protein>